<sequence>MNSPSSTNGGTDTGPLVFDRERTATLLDFHMLVDAIAEAAAEQEAGTILSPERLVVPLGEGGVLLSMPATARDIGIHKLVNVQPANRRRGLPTIHATVTVCDAATGRILCILDGPEVTGRRTAAVSMLAIRTLLRRAPARILLFGTGVQAGYHVRAIHALHPQSEILVCGRSAQSSEAFCDSHRDLHPFLGPCAAPPSDIDAVIMLTTSKEPVYDEQARPGRLVIGAGAFKPEMAELGRITLDGSDLYADDPAGARHEAGDLLRANTDWSRVRSLAAALRGPVDVNRAAVFKSVGTAAWDLAAARVALKSLASG</sequence>
<organism evidence="1 2">
    <name type="scientific">Pseudoduganella dura</name>
    <dbReference type="NCBI Taxonomy" id="321982"/>
    <lineage>
        <taxon>Bacteria</taxon>
        <taxon>Pseudomonadati</taxon>
        <taxon>Pseudomonadota</taxon>
        <taxon>Betaproteobacteria</taxon>
        <taxon>Burkholderiales</taxon>
        <taxon>Oxalobacteraceae</taxon>
        <taxon>Telluria group</taxon>
        <taxon>Pseudoduganella</taxon>
    </lineage>
</organism>
<dbReference type="EMBL" id="WNWM01000002">
    <property type="protein sequence ID" value="MUI11733.1"/>
    <property type="molecule type" value="Genomic_DNA"/>
</dbReference>
<dbReference type="NCBIfam" id="NF045512">
    <property type="entry name" value="PyrPipCarbRedLhpI"/>
    <property type="match status" value="1"/>
</dbReference>
<protein>
    <submittedName>
        <fullName evidence="1">Delta(1)-pyrroline-2-carboxylate reductase family protein</fullName>
    </submittedName>
</protein>
<dbReference type="PANTHER" id="PTHR13812">
    <property type="entry name" value="KETIMINE REDUCTASE MU-CRYSTALLIN"/>
    <property type="match status" value="1"/>
</dbReference>
<keyword evidence="2" id="KW-1185">Reference proteome</keyword>
<dbReference type="InterPro" id="IPR053444">
    <property type="entry name" value="Pyr2C_reductase-like"/>
</dbReference>
<dbReference type="NCBIfam" id="NF005603">
    <property type="entry name" value="PRK07340.1"/>
    <property type="match status" value="1"/>
</dbReference>
<dbReference type="PIRSF" id="PIRSF001439">
    <property type="entry name" value="CryM"/>
    <property type="match status" value="1"/>
</dbReference>
<dbReference type="SUPFAM" id="SSF51735">
    <property type="entry name" value="NAD(P)-binding Rossmann-fold domains"/>
    <property type="match status" value="1"/>
</dbReference>
<dbReference type="GO" id="GO:0005737">
    <property type="term" value="C:cytoplasm"/>
    <property type="evidence" value="ECO:0007669"/>
    <property type="project" value="TreeGrafter"/>
</dbReference>
<dbReference type="InterPro" id="IPR023401">
    <property type="entry name" value="ODC_N"/>
</dbReference>
<dbReference type="Gene3D" id="3.40.50.720">
    <property type="entry name" value="NAD(P)-binding Rossmann-like Domain"/>
    <property type="match status" value="1"/>
</dbReference>
<evidence type="ECO:0000313" key="2">
    <source>
        <dbReference type="Proteomes" id="UP000431684"/>
    </source>
</evidence>
<dbReference type="Proteomes" id="UP000431684">
    <property type="component" value="Unassembled WGS sequence"/>
</dbReference>
<accession>A0A6I3XC95</accession>
<evidence type="ECO:0000313" key="1">
    <source>
        <dbReference type="EMBL" id="MUI11733.1"/>
    </source>
</evidence>
<dbReference type="InterPro" id="IPR036291">
    <property type="entry name" value="NAD(P)-bd_dom_sf"/>
</dbReference>
<gene>
    <name evidence="1" type="ORF">GJV26_04430</name>
</gene>
<dbReference type="OrthoDB" id="5293744at2"/>
<comment type="caution">
    <text evidence="1">The sequence shown here is derived from an EMBL/GenBank/DDBJ whole genome shotgun (WGS) entry which is preliminary data.</text>
</comment>
<dbReference type="Pfam" id="PF02423">
    <property type="entry name" value="OCD_Mu_crystall"/>
    <property type="match status" value="1"/>
</dbReference>
<dbReference type="InterPro" id="IPR003462">
    <property type="entry name" value="ODC_Mu_crystall"/>
</dbReference>
<reference evidence="1 2" key="1">
    <citation type="submission" date="2019-11" db="EMBL/GenBank/DDBJ databases">
        <title>Draft Genome Sequences of Six Type Strains of the Genus Massilia.</title>
        <authorList>
            <person name="Miess H."/>
            <person name="Frediansyah A."/>
            <person name="Goeker M."/>
            <person name="Gross H."/>
        </authorList>
    </citation>
    <scope>NUCLEOTIDE SEQUENCE [LARGE SCALE GENOMIC DNA]</scope>
    <source>
        <strain evidence="1 2">DSM 17513</strain>
    </source>
</reference>
<dbReference type="RefSeq" id="WP_155707770.1">
    <property type="nucleotide sequence ID" value="NZ_BMWU01000003.1"/>
</dbReference>
<dbReference type="PANTHER" id="PTHR13812:SF19">
    <property type="entry name" value="KETIMINE REDUCTASE MU-CRYSTALLIN"/>
    <property type="match status" value="1"/>
</dbReference>
<proteinExistence type="predicted"/>
<name>A0A6I3XC95_9BURK</name>
<dbReference type="Gene3D" id="3.30.1780.10">
    <property type="entry name" value="ornithine cyclodeaminase, domain 1"/>
    <property type="match status" value="1"/>
</dbReference>
<dbReference type="AlphaFoldDB" id="A0A6I3XC95"/>